<dbReference type="EMBL" id="BK068097">
    <property type="protein sequence ID" value="DBA55321.1"/>
    <property type="molecule type" value="Genomic_DNA"/>
</dbReference>
<proteinExistence type="predicted"/>
<name>A0AAT9JBX7_9CAUD</name>
<evidence type="ECO:0000313" key="1">
    <source>
        <dbReference type="EMBL" id="DBA55321.1"/>
    </source>
</evidence>
<reference evidence="1" key="1">
    <citation type="journal article" date="2023" name="Microbiome">
        <title>Phages are unrecognized players in the ecology of the oral pathogen Porphyromonas gingivalis.</title>
        <authorList>
            <person name="Matrishin C.B."/>
            <person name="Haase E.M."/>
            <person name="Dewhirst F.E."/>
            <person name="Mark Welch J.L."/>
            <person name="Miranda-Sanchez F."/>
            <person name="Chen T."/>
            <person name="MacFarland D.C."/>
            <person name="Kauffman K.M."/>
        </authorList>
    </citation>
    <scope>NUCLEOTIDE SEQUENCE</scope>
</reference>
<reference evidence="1" key="2">
    <citation type="submission" date="2024-05" db="EMBL/GenBank/DDBJ databases">
        <authorList>
            <person name="Matrishin C.B."/>
            <person name="Kauffman K.M."/>
        </authorList>
    </citation>
    <scope>NUCLEOTIDE SEQUENCE</scope>
</reference>
<sequence>MFNPVPIVTRDFFYIKACCFKKKQYICSVRIVHWWE</sequence>
<organism evidence="1">
    <name type="scientific">Porphyromonas phage phage016a_WW2866</name>
    <dbReference type="NCBI Taxonomy" id="3154106"/>
    <lineage>
        <taxon>Viruses</taxon>
        <taxon>Duplodnaviria</taxon>
        <taxon>Heunggongvirae</taxon>
        <taxon>Uroviricota</taxon>
        <taxon>Caudoviricetes</taxon>
        <taxon>Nixviridae</taxon>
        <taxon>Dewhirstvirus</taxon>
        <taxon>Dewhirstvirus pging00J</taxon>
    </lineage>
</organism>
<protein>
    <submittedName>
        <fullName evidence="1">Uncharacterized protein</fullName>
    </submittedName>
</protein>
<accession>A0AAT9JBX7</accession>